<dbReference type="GO" id="GO:0047372">
    <property type="term" value="F:monoacylglycerol lipase activity"/>
    <property type="evidence" value="ECO:0007669"/>
    <property type="project" value="TreeGrafter"/>
</dbReference>
<protein>
    <recommendedName>
        <fullName evidence="3">AB hydrolase-1 domain-containing protein</fullName>
    </recommendedName>
</protein>
<dbReference type="RefSeq" id="WP_184174459.1">
    <property type="nucleotide sequence ID" value="NZ_JACHGF010000003.1"/>
</dbReference>
<evidence type="ECO:0000259" key="3">
    <source>
        <dbReference type="Pfam" id="PF00561"/>
    </source>
</evidence>
<evidence type="ECO:0000256" key="2">
    <source>
        <dbReference type="PIRSR" id="PIRSR005211-1"/>
    </source>
</evidence>
<evidence type="ECO:0000313" key="5">
    <source>
        <dbReference type="Proteomes" id="UP000557307"/>
    </source>
</evidence>
<feature type="active site" description="Charge relay system" evidence="2">
    <location>
        <position position="271"/>
    </location>
</feature>
<feature type="active site" description="Charge relay system" evidence="2">
    <location>
        <position position="300"/>
    </location>
</feature>
<evidence type="ECO:0000256" key="1">
    <source>
        <dbReference type="ARBA" id="ARBA00010884"/>
    </source>
</evidence>
<dbReference type="InterPro" id="IPR012020">
    <property type="entry name" value="ABHD4"/>
</dbReference>
<dbReference type="InterPro" id="IPR029058">
    <property type="entry name" value="AB_hydrolase_fold"/>
</dbReference>
<feature type="active site" description="Charge relay system" evidence="2">
    <location>
        <position position="144"/>
    </location>
</feature>
<dbReference type="Proteomes" id="UP000557307">
    <property type="component" value="Unassembled WGS sequence"/>
</dbReference>
<dbReference type="EMBL" id="JACHGF010000003">
    <property type="protein sequence ID" value="MBB5284528.1"/>
    <property type="molecule type" value="Genomic_DNA"/>
</dbReference>
<dbReference type="AlphaFoldDB" id="A0A840TWG3"/>
<accession>A0A840TWG3</accession>
<sequence length="330" mass="37714">MPLLRTDHHQPPFWLPNGHFQSIYPALFRKITDVPYRRERILTPDDDFLDLDWAYATAQGNGPAPLVILSHGLEGNSTRQYILGMVRLLTRQGYDCLAWNYRSCGDEMNKQLRFYHSGATDDLDLVVQHALQKGYLSIQLMGFSLGGNLTLKYVGEQGSLLPPAVEKVVVFSVPMDLLACSRAIERAENRVYLRRFLSTLRPKVELKGKHYPDQIDFRQYRRVKSFYDFDHIYTAALHGFDGADHYYAQCSAKYFVEGIKVPTLIVNALNDPLVPADSLPQSLMADLPNVWLELTLHGGHCGFRPARLARDGTYWSETRALQFLKHPSFH</sequence>
<proteinExistence type="inferred from homology"/>
<keyword evidence="5" id="KW-1185">Reference proteome</keyword>
<dbReference type="SUPFAM" id="SSF53474">
    <property type="entry name" value="alpha/beta-Hydrolases"/>
    <property type="match status" value="1"/>
</dbReference>
<dbReference type="Gene3D" id="3.40.50.1820">
    <property type="entry name" value="alpha/beta hydrolase"/>
    <property type="match status" value="1"/>
</dbReference>
<dbReference type="PANTHER" id="PTHR10794">
    <property type="entry name" value="ABHYDROLASE DOMAIN-CONTAINING PROTEIN"/>
    <property type="match status" value="1"/>
</dbReference>
<dbReference type="PANTHER" id="PTHR10794:SF94">
    <property type="entry name" value="ESTERASE YHET-RELATED"/>
    <property type="match status" value="1"/>
</dbReference>
<dbReference type="InterPro" id="IPR000073">
    <property type="entry name" value="AB_hydrolase_1"/>
</dbReference>
<dbReference type="GO" id="GO:0034338">
    <property type="term" value="F:short-chain carboxylesterase activity"/>
    <property type="evidence" value="ECO:0007669"/>
    <property type="project" value="TreeGrafter"/>
</dbReference>
<dbReference type="InterPro" id="IPR050960">
    <property type="entry name" value="AB_hydrolase_4_sf"/>
</dbReference>
<comment type="similarity">
    <text evidence="1">Belongs to the AB hydrolase superfamily. AB hydrolase 4 family.</text>
</comment>
<comment type="caution">
    <text evidence="4">The sequence shown here is derived from an EMBL/GenBank/DDBJ whole genome shotgun (WGS) entry which is preliminary data.</text>
</comment>
<reference evidence="4 5" key="1">
    <citation type="submission" date="2020-08" db="EMBL/GenBank/DDBJ databases">
        <title>Genomic Encyclopedia of Type Strains, Phase IV (KMG-IV): sequencing the most valuable type-strain genomes for metagenomic binning, comparative biology and taxonomic classification.</title>
        <authorList>
            <person name="Goeker M."/>
        </authorList>
    </citation>
    <scope>NUCLEOTIDE SEQUENCE [LARGE SCALE GENOMIC DNA]</scope>
    <source>
        <strain evidence="4 5">DSM 105074</strain>
    </source>
</reference>
<dbReference type="PIRSF" id="PIRSF005211">
    <property type="entry name" value="Ab_hydro_YheT"/>
    <property type="match status" value="1"/>
</dbReference>
<feature type="domain" description="AB hydrolase-1" evidence="3">
    <location>
        <begin position="65"/>
        <end position="303"/>
    </location>
</feature>
<evidence type="ECO:0000313" key="4">
    <source>
        <dbReference type="EMBL" id="MBB5284528.1"/>
    </source>
</evidence>
<name>A0A840TWG3_9BACT</name>
<organism evidence="4 5">
    <name type="scientific">Rhabdobacter roseus</name>
    <dbReference type="NCBI Taxonomy" id="1655419"/>
    <lineage>
        <taxon>Bacteria</taxon>
        <taxon>Pseudomonadati</taxon>
        <taxon>Bacteroidota</taxon>
        <taxon>Cytophagia</taxon>
        <taxon>Cytophagales</taxon>
        <taxon>Cytophagaceae</taxon>
        <taxon>Rhabdobacter</taxon>
    </lineage>
</organism>
<dbReference type="Pfam" id="PF00561">
    <property type="entry name" value="Abhydrolase_1"/>
    <property type="match status" value="1"/>
</dbReference>
<gene>
    <name evidence="4" type="ORF">HNQ92_002671</name>
</gene>